<proteinExistence type="predicted"/>
<reference evidence="1 2" key="1">
    <citation type="submission" date="2021-06" db="EMBL/GenBank/DDBJ databases">
        <title>Caerostris extrusa draft genome.</title>
        <authorList>
            <person name="Kono N."/>
            <person name="Arakawa K."/>
        </authorList>
    </citation>
    <scope>NUCLEOTIDE SEQUENCE [LARGE SCALE GENOMIC DNA]</scope>
</reference>
<protein>
    <submittedName>
        <fullName evidence="1">Uncharacterized protein</fullName>
    </submittedName>
</protein>
<gene>
    <name evidence="1" type="ORF">CEXT_280061</name>
</gene>
<comment type="caution">
    <text evidence="1">The sequence shown here is derived from an EMBL/GenBank/DDBJ whole genome shotgun (WGS) entry which is preliminary data.</text>
</comment>
<evidence type="ECO:0000313" key="2">
    <source>
        <dbReference type="Proteomes" id="UP001054945"/>
    </source>
</evidence>
<sequence length="129" mass="14434">MVNNRSGQGVSLRTNGDSWLLIPTVADSVFSRIHHEISTTRQQLKVKESLSSKMYTDLLQFHSKKKSHPQLASETDPHAAKMGEAQSYQLLDVVVKIISIDLEEKIANHAILDVPSVSFPEEPRGQIEE</sequence>
<dbReference type="EMBL" id="BPLR01001122">
    <property type="protein sequence ID" value="GIZ00121.1"/>
    <property type="molecule type" value="Genomic_DNA"/>
</dbReference>
<accession>A0AAV4XY83</accession>
<keyword evidence="2" id="KW-1185">Reference proteome</keyword>
<dbReference type="AlphaFoldDB" id="A0AAV4XY83"/>
<name>A0AAV4XY83_CAEEX</name>
<dbReference type="Proteomes" id="UP001054945">
    <property type="component" value="Unassembled WGS sequence"/>
</dbReference>
<organism evidence="1 2">
    <name type="scientific">Caerostris extrusa</name>
    <name type="common">Bark spider</name>
    <name type="synonym">Caerostris bankana</name>
    <dbReference type="NCBI Taxonomy" id="172846"/>
    <lineage>
        <taxon>Eukaryota</taxon>
        <taxon>Metazoa</taxon>
        <taxon>Ecdysozoa</taxon>
        <taxon>Arthropoda</taxon>
        <taxon>Chelicerata</taxon>
        <taxon>Arachnida</taxon>
        <taxon>Araneae</taxon>
        <taxon>Araneomorphae</taxon>
        <taxon>Entelegynae</taxon>
        <taxon>Araneoidea</taxon>
        <taxon>Araneidae</taxon>
        <taxon>Caerostris</taxon>
    </lineage>
</organism>
<evidence type="ECO:0000313" key="1">
    <source>
        <dbReference type="EMBL" id="GIZ00121.1"/>
    </source>
</evidence>